<dbReference type="Proteomes" id="UP001364224">
    <property type="component" value="Unassembled WGS sequence"/>
</dbReference>
<gene>
    <name evidence="1" type="ORF">V1286_001841</name>
</gene>
<evidence type="ECO:0000313" key="1">
    <source>
        <dbReference type="EMBL" id="MEH2554312.1"/>
    </source>
</evidence>
<organism evidence="1 2">
    <name type="scientific">Bradyrhizobium algeriense</name>
    <dbReference type="NCBI Taxonomy" id="634784"/>
    <lineage>
        <taxon>Bacteria</taxon>
        <taxon>Pseudomonadati</taxon>
        <taxon>Pseudomonadota</taxon>
        <taxon>Alphaproteobacteria</taxon>
        <taxon>Hyphomicrobiales</taxon>
        <taxon>Nitrobacteraceae</taxon>
        <taxon>Bradyrhizobium</taxon>
    </lineage>
</organism>
<name>A0ABU8B6Z8_9BRAD</name>
<reference evidence="1 2" key="1">
    <citation type="submission" date="2024-02" db="EMBL/GenBank/DDBJ databases">
        <title>Adaptive strategies in a cosmopolitan and abundant soil bacterium.</title>
        <authorList>
            <person name="Carini P."/>
        </authorList>
    </citation>
    <scope>NUCLEOTIDE SEQUENCE [LARGE SCALE GENOMIC DNA]</scope>
    <source>
        <strain evidence="1 2">AZCC 1608</strain>
    </source>
</reference>
<protein>
    <submittedName>
        <fullName evidence="1">Uncharacterized protein</fullName>
    </submittedName>
</protein>
<proteinExistence type="predicted"/>
<accession>A0ABU8B6Z8</accession>
<comment type="caution">
    <text evidence="1">The sequence shown here is derived from an EMBL/GenBank/DDBJ whole genome shotgun (WGS) entry which is preliminary data.</text>
</comment>
<sequence length="56" mass="6556">MTGHTQLAITPRDRFLETAQKELAAFEQREREFSRKERQERAAELQIPVYKGGLHS</sequence>
<evidence type="ECO:0000313" key="2">
    <source>
        <dbReference type="Proteomes" id="UP001364224"/>
    </source>
</evidence>
<dbReference type="EMBL" id="JAZHRV010000001">
    <property type="protein sequence ID" value="MEH2554312.1"/>
    <property type="molecule type" value="Genomic_DNA"/>
</dbReference>
<dbReference type="RefSeq" id="WP_190242003.1">
    <property type="nucleotide sequence ID" value="NZ_JAZHRV010000001.1"/>
</dbReference>
<keyword evidence="2" id="KW-1185">Reference proteome</keyword>